<evidence type="ECO:0000313" key="1">
    <source>
        <dbReference type="EMBL" id="QIT48635.1"/>
    </source>
</evidence>
<proteinExistence type="predicted"/>
<organism evidence="1 2">
    <name type="scientific">Streptomyces antibioticus</name>
    <dbReference type="NCBI Taxonomy" id="1890"/>
    <lineage>
        <taxon>Bacteria</taxon>
        <taxon>Bacillati</taxon>
        <taxon>Actinomycetota</taxon>
        <taxon>Actinomycetes</taxon>
        <taxon>Kitasatosporales</taxon>
        <taxon>Streptomycetaceae</taxon>
        <taxon>Streptomyces</taxon>
    </lineage>
</organism>
<gene>
    <name evidence="1" type="ORF">HCX60_38295</name>
</gene>
<name>A0AAE7CPA6_STRAT</name>
<evidence type="ECO:0000313" key="2">
    <source>
        <dbReference type="Proteomes" id="UP000502504"/>
    </source>
</evidence>
<dbReference type="AlphaFoldDB" id="A0AAE7CPA6"/>
<dbReference type="RefSeq" id="WP_167797342.1">
    <property type="nucleotide sequence ID" value="NZ_CP050692.1"/>
</dbReference>
<reference evidence="1 2" key="1">
    <citation type="submission" date="2020-03" db="EMBL/GenBank/DDBJ databases">
        <title>Is there a link between lipid content and antibiotic production in Streptomyces?</title>
        <authorList>
            <person name="David M."/>
            <person name="Lejeune C."/>
            <person name="Abreu S."/>
            <person name="Thibessard A."/>
            <person name="Leblond P."/>
            <person name="Chaminade P."/>
            <person name="Virolle M.-J."/>
        </authorList>
    </citation>
    <scope>NUCLEOTIDE SEQUENCE [LARGE SCALE GENOMIC DNA]</scope>
    <source>
        <strain evidence="1 2">DSM 41481</strain>
    </source>
</reference>
<sequence length="141" mass="15763">MGRRLSVRALIDGAETTKVTTKVLSAAQAANVDATHITVIGQLEGLPETADIEDLFSAKDYLWLHNRATEVTINEADLIASDKPLPILKRIGIAREKQHKPRDFDHVGPAHQLTRDKDAFFEQVDDETLDRFETVFKKLTA</sequence>
<protein>
    <submittedName>
        <fullName evidence="1">Uncharacterized protein</fullName>
    </submittedName>
</protein>
<accession>A0AAE7CPA6</accession>
<dbReference type="Proteomes" id="UP000502504">
    <property type="component" value="Chromosome"/>
</dbReference>
<dbReference type="EMBL" id="CP050692">
    <property type="protein sequence ID" value="QIT48635.1"/>
    <property type="molecule type" value="Genomic_DNA"/>
</dbReference>